<name>Q9YR01_9VIRU</name>
<reference evidence="1 2" key="1">
    <citation type="journal article" date="1999" name="J. Cancer Res. Clin. Oncol.">
        <title>Genomic studies of the Lucke tumor herpesvirus (RaHV-1).</title>
        <authorList>
            <person name="Davison A.J."/>
            <person name="Sauerbier W."/>
            <person name="Dolan A."/>
            <person name="Addison C."/>
            <person name="McKinnell R.G."/>
        </authorList>
    </citation>
    <scope>NUCLEOTIDE SEQUENCE [LARGE SCALE GENOMIC DNA]</scope>
    <source>
        <strain evidence="1 2">McKinnell</strain>
    </source>
</reference>
<protein>
    <submittedName>
        <fullName evidence="1">ORF67</fullName>
    </submittedName>
</protein>
<dbReference type="GeneID" id="5141264"/>
<sequence length="772" mass="85727">MYLIVVILAVVGAEKYALWDPCPACPTPGRVAPVYPLPQHSYAHSGYQIQYGRSRIKGAMLREMTPHRNHLLNSVIYADMWDEDVHVYYSIDEMGSYDDQYRVEDVQPWYGGVRCPLEYFGVCEAVPTALAAWPRPAPDPLMPYLTETQKSAVQSFKKTLQAVELAAPLGGIARMASKIMFEEQNPGMSSCVQDVPLGYVVCTQEITEPVVLLRRTLVRVPKIVPDATALALCPTPGSARFMDCMTTVTTTFDPRRGVEDMARHPCNVQAQRGTLCKYLNTKISFVDTVVVACRHLKCGPLDTQVAPLLAEIDWSFAFQCALPLTNPARNLSAAHYAHGLLDSALRLVSLLGSNKLTPVYRVFGTLAVTNWRMQPSFGILGSLCFTTRRLCYSRGSELSLLFDQLTGLRATRAALETTRTDWQDAESYLFKLIERLHVVPGGCHYIVDSAAKSPFTSYSPQAAAQCWALGLISDSVVLDILERSRIGSMMTRDTEMQMQTYEELLDDRGYIGRTAFACLLRGATTTPQQHLAFHRSMGSVGMITADNIITHREYIVYANVLGGHFHAFLRAVLRPDTYPLTEHTMRIDKSNTNHPDCGHAVVTPYLSFSMHNTTVLQTRLDCRRRLATLSNMSNTTCVRDARWINSFACLYTGDVFGYLLSTSGIYSFLDLPDPHGAVVQGLGRSVYGVGYMLHNGVVASYAAPRTNLTAAAHARSPTVVPVEEQAAWTGCLAYMWPNDTNVVLPKDPHTCGESNVEGSFVLMRDMVWRKAF</sequence>
<dbReference type="KEGG" id="vg:5141264"/>
<accession>Q9YR01</accession>
<evidence type="ECO:0000313" key="2">
    <source>
        <dbReference type="Proteomes" id="UP000011238"/>
    </source>
</evidence>
<keyword evidence="2" id="KW-1185">Reference proteome</keyword>
<dbReference type="RefSeq" id="YP_656722.1">
    <property type="nucleotide sequence ID" value="NC_008211.1"/>
</dbReference>
<evidence type="ECO:0000313" key="1">
    <source>
        <dbReference type="EMBL" id="AAD12264.2"/>
    </source>
</evidence>
<proteinExistence type="predicted"/>
<dbReference type="EMBL" id="DQ665917">
    <property type="protein sequence ID" value="AAD12264.2"/>
    <property type="molecule type" value="Genomic_DNA"/>
</dbReference>
<reference evidence="1 2" key="2">
    <citation type="journal article" date="2006" name="J. Gen. Virol.">
        <title>Genome sequences of two frog herpesviruses.</title>
        <authorList>
            <person name="Davison A.J."/>
            <person name="Cunningham C."/>
            <person name="Sauerbier W."/>
            <person name="McKinnell R.G."/>
        </authorList>
    </citation>
    <scope>NUCLEOTIDE SEQUENCE [LARGE SCALE GENOMIC DNA]</scope>
    <source>
        <strain evidence="1 2">McKinnell</strain>
    </source>
</reference>
<dbReference type="Proteomes" id="UP000011238">
    <property type="component" value="Segment"/>
</dbReference>
<organism evidence="2">
    <name type="scientific">Ranid herpesvirus 1</name>
    <name type="common">Lucke tumor herpesvirus</name>
    <dbReference type="NCBI Taxonomy" id="85655"/>
    <lineage>
        <taxon>Viruses</taxon>
        <taxon>Duplodnaviria</taxon>
        <taxon>Heunggongvirae</taxon>
        <taxon>Peploviricota</taxon>
        <taxon>Herviviricetes</taxon>
        <taxon>Herpesvirales</taxon>
        <taxon>Alloherpesviridae</taxon>
        <taxon>Batravirus</taxon>
        <taxon>Batravirus ranidallo1</taxon>
    </lineage>
</organism>